<dbReference type="GeneID" id="15392149"/>
<organism evidence="1 2">
    <name type="scientific">Archaeoglobus sulfaticallidus PM70-1</name>
    <dbReference type="NCBI Taxonomy" id="387631"/>
    <lineage>
        <taxon>Archaea</taxon>
        <taxon>Methanobacteriati</taxon>
        <taxon>Methanobacteriota</taxon>
        <taxon>Archaeoglobi</taxon>
        <taxon>Archaeoglobales</taxon>
        <taxon>Archaeoglobaceae</taxon>
        <taxon>Archaeoglobus</taxon>
    </lineage>
</organism>
<dbReference type="AlphaFoldDB" id="N0BC27"/>
<dbReference type="HOGENOM" id="CLU_161115_1_0_2"/>
<evidence type="ECO:0000313" key="2">
    <source>
        <dbReference type="Proteomes" id="UP000013307"/>
    </source>
</evidence>
<proteinExistence type="predicted"/>
<dbReference type="InterPro" id="IPR020501">
    <property type="entry name" value="Uncharacterised_AF1218"/>
</dbReference>
<keyword evidence="2" id="KW-1185">Reference proteome</keyword>
<dbReference type="RefSeq" id="WP_015590127.1">
    <property type="nucleotide sequence ID" value="NC_021169.1"/>
</dbReference>
<dbReference type="Pfam" id="PF10826">
    <property type="entry name" value="DUF2551"/>
    <property type="match status" value="1"/>
</dbReference>
<dbReference type="EMBL" id="CP005290">
    <property type="protein sequence ID" value="AGK60528.1"/>
    <property type="molecule type" value="Genomic_DNA"/>
</dbReference>
<reference evidence="1 2" key="1">
    <citation type="journal article" date="2013" name="Genome Announc.">
        <title>Complete Genome Sequence of the Thermophilic and Facultatively Chemolithoautotrophic Sulfate Reducer Archaeoglobus sulfaticallidus Strain PM70-1T.</title>
        <authorList>
            <person name="Stokke R."/>
            <person name="Hocking W.P."/>
            <person name="Steinsbu B.O."/>
            <person name="Steen I.H."/>
        </authorList>
    </citation>
    <scope>NUCLEOTIDE SEQUENCE [LARGE SCALE GENOMIC DNA]</scope>
    <source>
        <strain evidence="1">PM70-1</strain>
    </source>
</reference>
<accession>N0BC27</accession>
<dbReference type="KEGG" id="ast:Asulf_00505"/>
<protein>
    <recommendedName>
        <fullName evidence="3">DUF2551 domain-containing protein</fullName>
    </recommendedName>
</protein>
<name>N0BC27_9EURY</name>
<dbReference type="Proteomes" id="UP000013307">
    <property type="component" value="Chromosome"/>
</dbReference>
<dbReference type="eggNOG" id="arCOG04419">
    <property type="taxonomic scope" value="Archaea"/>
</dbReference>
<evidence type="ECO:0000313" key="1">
    <source>
        <dbReference type="EMBL" id="AGK60528.1"/>
    </source>
</evidence>
<gene>
    <name evidence="1" type="ORF">Asulf_00505</name>
</gene>
<evidence type="ECO:0008006" key="3">
    <source>
        <dbReference type="Google" id="ProtNLM"/>
    </source>
</evidence>
<sequence length="127" mass="14749">MSVKDEGVKGEEVKESADVNPKVTKEIEVRLRKYLDRDKKKVRSALLRILLSGKKYTTDEIYEELKASGVDIKMRGVSAMVGLISARLGIVKMELGNKNRYYLKKEYYDLVRRILEEYMIKAEKNED</sequence>
<dbReference type="STRING" id="387631.Asulf_00505"/>